<dbReference type="FunFam" id="3.20.20.140:FF:000174">
    <property type="entry name" value="Dihydropyrimidinase-related protein 2"/>
    <property type="match status" value="1"/>
</dbReference>
<dbReference type="EMBL" id="LCWF01000171">
    <property type="protein sequence ID" value="KKY15888.1"/>
    <property type="molecule type" value="Genomic_DNA"/>
</dbReference>
<keyword evidence="3" id="KW-0479">Metal-binding</keyword>
<feature type="domain" description="Amidohydrolase-related" evidence="8">
    <location>
        <begin position="54"/>
        <end position="480"/>
    </location>
</feature>
<reference evidence="9 10" key="2">
    <citation type="submission" date="2015-05" db="EMBL/GenBank/DDBJ databases">
        <authorList>
            <person name="Morales-Cruz A."/>
            <person name="Amrine K.C."/>
            <person name="Cantu D."/>
        </authorList>
    </citation>
    <scope>NUCLEOTIDE SEQUENCE [LARGE SCALE GENOMIC DNA]</scope>
    <source>
        <strain evidence="9">UCRPC4</strain>
    </source>
</reference>
<comment type="PTM">
    <text evidence="7">Carbamylation allows a single lysine to coordinate two divalent metal cations.</text>
</comment>
<keyword evidence="4 9" id="KW-0378">Hydrolase</keyword>
<evidence type="ECO:0000256" key="1">
    <source>
        <dbReference type="ARBA" id="ARBA00001947"/>
    </source>
</evidence>
<comment type="cofactor">
    <cofactor evidence="1">
        <name>Zn(2+)</name>
        <dbReference type="ChEBI" id="CHEBI:29105"/>
    </cofactor>
</comment>
<dbReference type="Gene3D" id="3.20.20.140">
    <property type="entry name" value="Metal-dependent hydrolases"/>
    <property type="match status" value="1"/>
</dbReference>
<reference evidence="9 10" key="1">
    <citation type="submission" date="2015-05" db="EMBL/GenBank/DDBJ databases">
        <title>Distinctive expansion of gene families associated with plant cell wall degradation and secondary metabolism in the genomes of grapevine trunk pathogens.</title>
        <authorList>
            <person name="Lawrence D.P."/>
            <person name="Travadon R."/>
            <person name="Rolshausen P.E."/>
            <person name="Baumgartner K."/>
        </authorList>
    </citation>
    <scope>NUCLEOTIDE SEQUENCE [LARGE SCALE GENOMIC DNA]</scope>
    <source>
        <strain evidence="9">UCRPC4</strain>
    </source>
</reference>
<dbReference type="GO" id="GO:0005737">
    <property type="term" value="C:cytoplasm"/>
    <property type="evidence" value="ECO:0007669"/>
    <property type="project" value="InterPro"/>
</dbReference>
<name>A0A0G2FVJ8_PHACM</name>
<comment type="catalytic activity">
    <reaction evidence="5">
        <text>5,6-dihydrouracil + H2O = 3-(carbamoylamino)propanoate + H(+)</text>
        <dbReference type="Rhea" id="RHEA:16121"/>
        <dbReference type="ChEBI" id="CHEBI:11892"/>
        <dbReference type="ChEBI" id="CHEBI:15377"/>
        <dbReference type="ChEBI" id="CHEBI:15378"/>
        <dbReference type="ChEBI" id="CHEBI:15901"/>
        <dbReference type="EC" id="3.5.2.2"/>
    </reaction>
</comment>
<comment type="caution">
    <text evidence="9">The sequence shown here is derived from an EMBL/GenBank/DDBJ whole genome shotgun (WGS) entry which is preliminary data.</text>
</comment>
<dbReference type="SUPFAM" id="SSF51338">
    <property type="entry name" value="Composite domain of metallo-dependent hydrolases"/>
    <property type="match status" value="1"/>
</dbReference>
<evidence type="ECO:0000256" key="2">
    <source>
        <dbReference type="ARBA" id="ARBA00008829"/>
    </source>
</evidence>
<dbReference type="InterPro" id="IPR032466">
    <property type="entry name" value="Metal_Hydrolase"/>
</dbReference>
<dbReference type="EC" id="3.5.2.2" evidence="6"/>
<gene>
    <name evidence="9" type="ORF">UCRPC4_g06074</name>
</gene>
<evidence type="ECO:0000256" key="6">
    <source>
        <dbReference type="ARBA" id="ARBA00039113"/>
    </source>
</evidence>
<protein>
    <recommendedName>
        <fullName evidence="6">dihydropyrimidinase</fullName>
        <ecNumber evidence="6">3.5.2.2</ecNumber>
    </recommendedName>
</protein>
<evidence type="ECO:0000256" key="4">
    <source>
        <dbReference type="ARBA" id="ARBA00022801"/>
    </source>
</evidence>
<accession>A0A0G2FVJ8</accession>
<dbReference type="AlphaFoldDB" id="A0A0G2FVJ8"/>
<evidence type="ECO:0000256" key="5">
    <source>
        <dbReference type="ARBA" id="ARBA00036696"/>
    </source>
</evidence>
<dbReference type="Pfam" id="PF01979">
    <property type="entry name" value="Amidohydro_1"/>
    <property type="match status" value="1"/>
</dbReference>
<comment type="similarity">
    <text evidence="2">Belongs to the metallo-dependent hydrolases superfamily. Hydantoinase/dihydropyrimidinase family.</text>
</comment>
<dbReference type="InterPro" id="IPR011059">
    <property type="entry name" value="Metal-dep_hydrolase_composite"/>
</dbReference>
<evidence type="ECO:0000256" key="7">
    <source>
        <dbReference type="PIRSR" id="PIRSR611778-50"/>
    </source>
</evidence>
<dbReference type="CDD" id="cd01314">
    <property type="entry name" value="D-HYD"/>
    <property type="match status" value="1"/>
</dbReference>
<dbReference type="SUPFAM" id="SSF51556">
    <property type="entry name" value="Metallo-dependent hydrolases"/>
    <property type="match status" value="1"/>
</dbReference>
<evidence type="ECO:0000256" key="3">
    <source>
        <dbReference type="ARBA" id="ARBA00022723"/>
    </source>
</evidence>
<dbReference type="Proteomes" id="UP000053317">
    <property type="component" value="Unassembled WGS sequence"/>
</dbReference>
<evidence type="ECO:0000313" key="10">
    <source>
        <dbReference type="Proteomes" id="UP000053317"/>
    </source>
</evidence>
<dbReference type="GO" id="GO:0004157">
    <property type="term" value="F:dihydropyrimidinase activity"/>
    <property type="evidence" value="ECO:0007669"/>
    <property type="project" value="UniProtKB-EC"/>
</dbReference>
<organism evidence="9 10">
    <name type="scientific">Phaeomoniella chlamydospora</name>
    <name type="common">Phaeoacremonium chlamydosporum</name>
    <dbReference type="NCBI Taxonomy" id="158046"/>
    <lineage>
        <taxon>Eukaryota</taxon>
        <taxon>Fungi</taxon>
        <taxon>Dikarya</taxon>
        <taxon>Ascomycota</taxon>
        <taxon>Pezizomycotina</taxon>
        <taxon>Eurotiomycetes</taxon>
        <taxon>Chaetothyriomycetidae</taxon>
        <taxon>Phaeomoniellales</taxon>
        <taxon>Phaeomoniellaceae</taxon>
        <taxon>Phaeomoniella</taxon>
    </lineage>
</organism>
<evidence type="ECO:0000259" key="8">
    <source>
        <dbReference type="Pfam" id="PF01979"/>
    </source>
</evidence>
<evidence type="ECO:0000313" key="9">
    <source>
        <dbReference type="EMBL" id="KKY15888.1"/>
    </source>
</evidence>
<dbReference type="PANTHER" id="PTHR11647:SF1">
    <property type="entry name" value="COLLAPSIN RESPONSE MEDIATOR PROTEIN"/>
    <property type="match status" value="1"/>
</dbReference>
<keyword evidence="10" id="KW-1185">Reference proteome</keyword>
<proteinExistence type="inferred from homology"/>
<dbReference type="InterPro" id="IPR011778">
    <property type="entry name" value="Hydantoinase/dihydroPyrase"/>
</dbReference>
<dbReference type="GO" id="GO:0046872">
    <property type="term" value="F:metal ion binding"/>
    <property type="evidence" value="ECO:0007669"/>
    <property type="project" value="UniProtKB-KW"/>
</dbReference>
<sequence length="542" mass="58544">MEFDLIIKNATIVTAAEILPAGLSIGVKDGKISCIASSLPVSSSTKIIDADGAYVTPGGVDSHVHLAQDNAPTGDGFLTGTRSALAGGTTTVLAFASQKRTDESLFPIVEEYHRRSCGQSYVDYGFHIILSNPTEKILNELPLLIEKEGITSVKLYMTYVPLKLSDGDLLDVMMKTRELGMTTMIHAENSDMIDMITKRLLANSHATPGYHAIARPQLAETEATYRAISLSTLTSTPILLVHMSSPPAINHVRKSQKHLLPIHAETCPHYLYLLSSSLGPTALDPDKHSHCSHDDLWSGARNVCAPPLRHSPTDLTSLWKSLNNNTINVVSSDHAPSTFNHPDGKLKPLTLSSTSSSPPTFTMIPNGLPGLETRLPLLFSAATTPSLTSPSLNSQASISLPRFVALTSTTPATLYGLSDRKGSITPGLDADIVIWYPANHTNAKTTIQNQNLHHSIDYTPFEGLQVGNWPRYVLLRGQVVWDKDGDLGGAKGLVGDEKMGRYLKRGRGRVVVGNGGVMGESGGDMEENVPVGMREGERELWM</sequence>
<dbReference type="InterPro" id="IPR006680">
    <property type="entry name" value="Amidohydro-rel"/>
</dbReference>
<dbReference type="PANTHER" id="PTHR11647">
    <property type="entry name" value="HYDRANTOINASE/DIHYDROPYRIMIDINASE FAMILY MEMBER"/>
    <property type="match status" value="1"/>
</dbReference>
<feature type="modified residue" description="N6-carboxylysine" evidence="7">
    <location>
        <position position="154"/>
    </location>
</feature>
<dbReference type="OrthoDB" id="1924787at2759"/>
<dbReference type="InterPro" id="IPR050378">
    <property type="entry name" value="Metallo-dep_Hydrolases_sf"/>
</dbReference>